<dbReference type="GO" id="GO:0005829">
    <property type="term" value="C:cytosol"/>
    <property type="evidence" value="ECO:0007669"/>
    <property type="project" value="TreeGrafter"/>
</dbReference>
<dbReference type="GO" id="GO:0006749">
    <property type="term" value="P:glutathione metabolic process"/>
    <property type="evidence" value="ECO:0007669"/>
    <property type="project" value="TreeGrafter"/>
</dbReference>
<dbReference type="PANTHER" id="PTHR11365:SF23">
    <property type="entry name" value="HYPOTHETICAL 5-OXOPROLINASE (EUROFUNG)-RELATED"/>
    <property type="match status" value="1"/>
</dbReference>
<reference evidence="2" key="1">
    <citation type="submission" date="2020-08" db="EMBL/GenBank/DDBJ databases">
        <authorList>
            <person name="Hu Y."/>
            <person name="Nguyen S.V."/>
            <person name="Li F."/>
            <person name="Fanning S."/>
        </authorList>
    </citation>
    <scope>NUCLEOTIDE SEQUENCE</scope>
    <source>
        <strain evidence="2">SYSU D8009</strain>
    </source>
</reference>
<dbReference type="InterPro" id="IPR003692">
    <property type="entry name" value="Hydantoinase_B"/>
</dbReference>
<name>A0A9X0QZC1_9PROT</name>
<feature type="domain" description="Hydantoinase B/oxoprolinase" evidence="1">
    <location>
        <begin position="10"/>
        <end position="530"/>
    </location>
</feature>
<dbReference type="PANTHER" id="PTHR11365">
    <property type="entry name" value="5-OXOPROLINASE RELATED"/>
    <property type="match status" value="1"/>
</dbReference>
<comment type="caution">
    <text evidence="2">The sequence shown here is derived from an EMBL/GenBank/DDBJ whole genome shotgun (WGS) entry which is preliminary data.</text>
</comment>
<dbReference type="Proteomes" id="UP000600101">
    <property type="component" value="Unassembled WGS sequence"/>
</dbReference>
<dbReference type="EMBL" id="JACOMF010000017">
    <property type="protein sequence ID" value="MBC4016624.1"/>
    <property type="molecule type" value="Genomic_DNA"/>
</dbReference>
<evidence type="ECO:0000259" key="1">
    <source>
        <dbReference type="Pfam" id="PF02538"/>
    </source>
</evidence>
<dbReference type="RefSeq" id="WP_186771395.1">
    <property type="nucleotide sequence ID" value="NZ_JACOMF010000017.1"/>
</dbReference>
<gene>
    <name evidence="2" type="ORF">H7965_14980</name>
</gene>
<sequence>MTASHALTDIRLQVMWNRLLSVVEEQARALVRTAFSTSAREAGDISAGVFDLEGRMLAQAVTGTPGHVNSMARSVVHFLREFPAETMRPGDHFITNDPWKGTGHLYDIVITSPAFHDGRLVALFSCTTHVVDIGGLGQSPDGRQVFHEGLFIPLLPLVRAGSFDESLMRIVRANVRESVQVEGDIHALVACNQVGERRLSAMMTEHGIATLDALGEHIITRSAAGMARAIAALPQGTWQGAMRIDGYDAPIDLTAAVSIAGDHVAVDFAGSSAASSYGINCPLCYTEAYTAFGVKCLVAPTIPNNAGTLDAIRVTAPEGSIVNAPWPAAVNARSTIGHMLPDVVYDALHQCMPGRVPAEGTSNLWNLKLGAGHGMTGTGGAAGGNAPVSAPFMVTTFHSGGAGARPKQDGLSATPFPSGVRNVPVEITETIAPVVIWTKEYREDSGGAGAQRGGLGQVMEVEHRHGAPFGIFATFERVKYPARGRDGGGNGAKGRLSLANGTEMKGKGFQVIPAGERLVVEMPGGGGYGPASARDPEALARDVERGLVSEAAAETQYGFKK</sequence>
<keyword evidence="3" id="KW-1185">Reference proteome</keyword>
<dbReference type="Pfam" id="PF02538">
    <property type="entry name" value="Hydantoinase_B"/>
    <property type="match status" value="1"/>
</dbReference>
<dbReference type="InterPro" id="IPR045079">
    <property type="entry name" value="Oxoprolinase-like"/>
</dbReference>
<evidence type="ECO:0000313" key="3">
    <source>
        <dbReference type="Proteomes" id="UP000600101"/>
    </source>
</evidence>
<proteinExistence type="predicted"/>
<evidence type="ECO:0000313" key="2">
    <source>
        <dbReference type="EMBL" id="MBC4016624.1"/>
    </source>
</evidence>
<accession>A0A9X0QZC1</accession>
<dbReference type="GO" id="GO:0017168">
    <property type="term" value="F:5-oxoprolinase (ATP-hydrolyzing) activity"/>
    <property type="evidence" value="ECO:0007669"/>
    <property type="project" value="TreeGrafter"/>
</dbReference>
<protein>
    <submittedName>
        <fullName evidence="2">Hydantoinase B/oxoprolinase family protein</fullName>
    </submittedName>
</protein>
<organism evidence="2 3">
    <name type="scientific">Siccirubricoccus deserti</name>
    <dbReference type="NCBI Taxonomy" id="2013562"/>
    <lineage>
        <taxon>Bacteria</taxon>
        <taxon>Pseudomonadati</taxon>
        <taxon>Pseudomonadota</taxon>
        <taxon>Alphaproteobacteria</taxon>
        <taxon>Acetobacterales</taxon>
        <taxon>Roseomonadaceae</taxon>
        <taxon>Siccirubricoccus</taxon>
    </lineage>
</organism>
<dbReference type="AlphaFoldDB" id="A0A9X0QZC1"/>